<evidence type="ECO:0000313" key="4">
    <source>
        <dbReference type="EMBL" id="RLN85727.1"/>
    </source>
</evidence>
<reference evidence="1" key="1">
    <citation type="journal article" date="2015" name="Genom Data">
        <title>Genome sequences of six Phytophthora species associated with forests in New Zealand.</title>
        <authorList>
            <person name="Studholme D.J."/>
            <person name="McDougal R.L."/>
            <person name="Sambles C."/>
            <person name="Hansen E."/>
            <person name="Hardy G."/>
            <person name="Grant M."/>
            <person name="Ganley R.J."/>
            <person name="Williams N.M."/>
        </authorList>
    </citation>
    <scope>NUCLEOTIDE SEQUENCE</scope>
    <source>
        <strain evidence="1">NZFS 2646</strain>
        <strain evidence="2">NZFS 3630</strain>
    </source>
</reference>
<protein>
    <submittedName>
        <fullName evidence="4">Uncharacterized protein</fullName>
    </submittedName>
</protein>
<dbReference type="STRING" id="325452.A0A3R7KPP5"/>
<organism evidence="4 5">
    <name type="scientific">Phytophthora kernoviae</name>
    <dbReference type="NCBI Taxonomy" id="325452"/>
    <lineage>
        <taxon>Eukaryota</taxon>
        <taxon>Sar</taxon>
        <taxon>Stramenopiles</taxon>
        <taxon>Oomycota</taxon>
        <taxon>Peronosporomycetes</taxon>
        <taxon>Peronosporales</taxon>
        <taxon>Peronosporaceae</taxon>
        <taxon>Phytophthora</taxon>
    </lineage>
</organism>
<dbReference type="AlphaFoldDB" id="A0A3R7KPP5"/>
<proteinExistence type="predicted"/>
<dbReference type="EMBL" id="MAYM02001246">
    <property type="protein sequence ID" value="RLN21335.1"/>
    <property type="molecule type" value="Genomic_DNA"/>
</dbReference>
<comment type="caution">
    <text evidence="4">The sequence shown here is derived from an EMBL/GenBank/DDBJ whole genome shotgun (WGS) entry which is preliminary data.</text>
</comment>
<gene>
    <name evidence="3" type="ORF">BBI17_000357</name>
    <name evidence="4" type="ORF">BBO99_00000233</name>
    <name evidence="1" type="ORF">JM16_001493</name>
    <name evidence="2" type="ORF">JM18_001337</name>
</gene>
<evidence type="ECO:0000313" key="2">
    <source>
        <dbReference type="EMBL" id="KAG2530888.1"/>
    </source>
</evidence>
<dbReference type="EMBL" id="MBDN02000005">
    <property type="protein sequence ID" value="RLN85727.1"/>
    <property type="molecule type" value="Genomic_DNA"/>
</dbReference>
<sequence length="128" mass="13614">MYTGISANPVVGLVLLVYFRGDDDGDPVSESGSVDTSGGSDVALKQPLLKAVDWFLTEEEFTESRGGSPRSDLVTYSIGDSMTTFTVAKAFFDPVYDNLSTTVEGAKLSFDVVFGGIVERGGDVKILT</sequence>
<name>A0A3R7KPP5_9STRA</name>
<evidence type="ECO:0000313" key="1">
    <source>
        <dbReference type="EMBL" id="KAG2530668.1"/>
    </source>
</evidence>
<evidence type="ECO:0000313" key="5">
    <source>
        <dbReference type="Proteomes" id="UP000285624"/>
    </source>
</evidence>
<dbReference type="Proteomes" id="UP000792063">
    <property type="component" value="Unassembled WGS sequence"/>
</dbReference>
<dbReference type="EMBL" id="JPWV03000018">
    <property type="protein sequence ID" value="KAG2530668.1"/>
    <property type="molecule type" value="Genomic_DNA"/>
</dbReference>
<dbReference type="EMBL" id="JPWU03000025">
    <property type="protein sequence ID" value="KAG2530888.1"/>
    <property type="molecule type" value="Genomic_DNA"/>
</dbReference>
<dbReference type="Proteomes" id="UP000285883">
    <property type="component" value="Unassembled WGS sequence"/>
</dbReference>
<accession>A0A3R7KPP5</accession>
<evidence type="ECO:0000313" key="6">
    <source>
        <dbReference type="Proteomes" id="UP000285883"/>
    </source>
</evidence>
<reference evidence="5 6" key="2">
    <citation type="submission" date="2018-07" db="EMBL/GenBank/DDBJ databases">
        <title>Genome sequencing of oomycete isolates from Chile give support for New Zealand origin for Phytophthora kernoviae and make available the first Nothophytophthora sp. genome.</title>
        <authorList>
            <person name="Studholme D.J."/>
            <person name="Sanfuentes E."/>
            <person name="Panda P."/>
            <person name="Hill R."/>
            <person name="Sambles C."/>
            <person name="Grant M."/>
            <person name="Williams N.M."/>
            <person name="Mcdougal R.L."/>
        </authorList>
    </citation>
    <scope>NUCLEOTIDE SEQUENCE [LARGE SCALE GENOMIC DNA]</scope>
    <source>
        <strain evidence="3">Chile2</strain>
        <strain evidence="4">Chile4</strain>
    </source>
</reference>
<reference evidence="1" key="3">
    <citation type="submission" date="2020-06" db="EMBL/GenBank/DDBJ databases">
        <authorList>
            <person name="Studholme D.J."/>
        </authorList>
    </citation>
    <scope>NUCLEOTIDE SEQUENCE</scope>
    <source>
        <strain evidence="1">NZFS 2646</strain>
        <strain evidence="2">NZFS 3630</strain>
    </source>
</reference>
<dbReference type="Proteomes" id="UP000285624">
    <property type="component" value="Unassembled WGS sequence"/>
</dbReference>
<keyword evidence="5" id="KW-1185">Reference proteome</keyword>
<dbReference type="Proteomes" id="UP000785171">
    <property type="component" value="Unassembled WGS sequence"/>
</dbReference>
<evidence type="ECO:0000313" key="3">
    <source>
        <dbReference type="EMBL" id="RLN21335.1"/>
    </source>
</evidence>